<accession>A0A0A9FW30</accession>
<name>A0A0A9FW30_ARUDO</name>
<dbReference type="AlphaFoldDB" id="A0A0A9FW30"/>
<reference evidence="1" key="2">
    <citation type="journal article" date="2015" name="Data Brief">
        <title>Shoot transcriptome of the giant reed, Arundo donax.</title>
        <authorList>
            <person name="Barrero R.A."/>
            <person name="Guerrero F.D."/>
            <person name="Moolhuijzen P."/>
            <person name="Goolsby J.A."/>
            <person name="Tidwell J."/>
            <person name="Bellgard S.E."/>
            <person name="Bellgard M.I."/>
        </authorList>
    </citation>
    <scope>NUCLEOTIDE SEQUENCE</scope>
    <source>
        <tissue evidence="1">Shoot tissue taken approximately 20 cm above the soil surface</tissue>
    </source>
</reference>
<organism evidence="1">
    <name type="scientific">Arundo donax</name>
    <name type="common">Giant reed</name>
    <name type="synonym">Donax arundinaceus</name>
    <dbReference type="NCBI Taxonomy" id="35708"/>
    <lineage>
        <taxon>Eukaryota</taxon>
        <taxon>Viridiplantae</taxon>
        <taxon>Streptophyta</taxon>
        <taxon>Embryophyta</taxon>
        <taxon>Tracheophyta</taxon>
        <taxon>Spermatophyta</taxon>
        <taxon>Magnoliopsida</taxon>
        <taxon>Liliopsida</taxon>
        <taxon>Poales</taxon>
        <taxon>Poaceae</taxon>
        <taxon>PACMAD clade</taxon>
        <taxon>Arundinoideae</taxon>
        <taxon>Arundineae</taxon>
        <taxon>Arundo</taxon>
    </lineage>
</organism>
<dbReference type="EMBL" id="GBRH01180861">
    <property type="protein sequence ID" value="JAE17035.1"/>
    <property type="molecule type" value="Transcribed_RNA"/>
</dbReference>
<protein>
    <submittedName>
        <fullName evidence="1">Uncharacterized protein</fullName>
    </submittedName>
</protein>
<proteinExistence type="predicted"/>
<evidence type="ECO:0000313" key="1">
    <source>
        <dbReference type="EMBL" id="JAE17035.1"/>
    </source>
</evidence>
<reference evidence="1" key="1">
    <citation type="submission" date="2014-09" db="EMBL/GenBank/DDBJ databases">
        <authorList>
            <person name="Magalhaes I.L.F."/>
            <person name="Oliveira U."/>
            <person name="Santos F.R."/>
            <person name="Vidigal T.H.D.A."/>
            <person name="Brescovit A.D."/>
            <person name="Santos A.J."/>
        </authorList>
    </citation>
    <scope>NUCLEOTIDE SEQUENCE</scope>
    <source>
        <tissue evidence="1">Shoot tissue taken approximately 20 cm above the soil surface</tissue>
    </source>
</reference>
<sequence>MQNRHCQKYRPKNRTIKGLQSKIPKQLTVQQPSMKVHASVICYNNNACSRGT</sequence>